<comment type="catalytic activity">
    <reaction evidence="1">
        <text>ATP + protein L-histidine = ADP + protein N-phospho-L-histidine.</text>
        <dbReference type="EC" id="2.7.13.3"/>
    </reaction>
</comment>
<dbReference type="PROSITE" id="PS50885">
    <property type="entry name" value="HAMP"/>
    <property type="match status" value="1"/>
</dbReference>
<evidence type="ECO:0000256" key="2">
    <source>
        <dbReference type="ARBA" id="ARBA00004370"/>
    </source>
</evidence>
<keyword evidence="8 12" id="KW-1133">Transmembrane helix</keyword>
<keyword evidence="9" id="KW-0902">Two-component regulatory system</keyword>
<feature type="domain" description="HAMP" evidence="14">
    <location>
        <begin position="289"/>
        <end position="341"/>
    </location>
</feature>
<dbReference type="PROSITE" id="PS50109">
    <property type="entry name" value="HIS_KIN"/>
    <property type="match status" value="1"/>
</dbReference>
<keyword evidence="16" id="KW-1185">Reference proteome</keyword>
<dbReference type="InterPro" id="IPR003660">
    <property type="entry name" value="HAMP_dom"/>
</dbReference>
<evidence type="ECO:0000256" key="9">
    <source>
        <dbReference type="ARBA" id="ARBA00023012"/>
    </source>
</evidence>
<feature type="domain" description="Histidine kinase" evidence="13">
    <location>
        <begin position="349"/>
        <end position="564"/>
    </location>
</feature>
<comment type="subcellular location">
    <subcellularLocation>
        <location evidence="2">Membrane</location>
    </subcellularLocation>
</comment>
<dbReference type="InterPro" id="IPR036097">
    <property type="entry name" value="HisK_dim/P_sf"/>
</dbReference>
<dbReference type="PANTHER" id="PTHR45436">
    <property type="entry name" value="SENSOR HISTIDINE KINASE YKOH"/>
    <property type="match status" value="1"/>
</dbReference>
<dbReference type="EC" id="2.7.13.3" evidence="3"/>
<evidence type="ECO:0000256" key="4">
    <source>
        <dbReference type="ARBA" id="ARBA00022553"/>
    </source>
</evidence>
<dbReference type="SMART" id="SM00387">
    <property type="entry name" value="HATPase_c"/>
    <property type="match status" value="1"/>
</dbReference>
<dbReference type="STRING" id="1770053.SAMN05216551_11869"/>
<protein>
    <recommendedName>
        <fullName evidence="3">histidine kinase</fullName>
        <ecNumber evidence="3">2.7.13.3</ecNumber>
    </recommendedName>
</protein>
<keyword evidence="10 12" id="KW-0472">Membrane</keyword>
<organism evidence="15 16">
    <name type="scientific">Chitinasiproducens palmae</name>
    <dbReference type="NCBI Taxonomy" id="1770053"/>
    <lineage>
        <taxon>Bacteria</taxon>
        <taxon>Pseudomonadati</taxon>
        <taxon>Pseudomonadota</taxon>
        <taxon>Betaproteobacteria</taxon>
        <taxon>Burkholderiales</taxon>
        <taxon>Burkholderiaceae</taxon>
        <taxon>Chitinasiproducens</taxon>
    </lineage>
</organism>
<evidence type="ECO:0000256" key="6">
    <source>
        <dbReference type="ARBA" id="ARBA00022692"/>
    </source>
</evidence>
<dbReference type="Gene3D" id="1.10.287.130">
    <property type="match status" value="1"/>
</dbReference>
<evidence type="ECO:0000259" key="13">
    <source>
        <dbReference type="PROSITE" id="PS50109"/>
    </source>
</evidence>
<dbReference type="Pfam" id="PF08521">
    <property type="entry name" value="2CSK_N"/>
    <property type="match status" value="1"/>
</dbReference>
<evidence type="ECO:0000313" key="15">
    <source>
        <dbReference type="EMBL" id="SDV51567.1"/>
    </source>
</evidence>
<dbReference type="InterPro" id="IPR036890">
    <property type="entry name" value="HATPase_C_sf"/>
</dbReference>
<dbReference type="CDD" id="cd00075">
    <property type="entry name" value="HATPase"/>
    <property type="match status" value="1"/>
</dbReference>
<reference evidence="16" key="1">
    <citation type="submission" date="2016-09" db="EMBL/GenBank/DDBJ databases">
        <authorList>
            <person name="Varghese N."/>
            <person name="Submissions S."/>
        </authorList>
    </citation>
    <scope>NUCLEOTIDE SEQUENCE [LARGE SCALE GENOMIC DNA]</scope>
    <source>
        <strain evidence="16">JS23</strain>
    </source>
</reference>
<dbReference type="InterPro" id="IPR005467">
    <property type="entry name" value="His_kinase_dom"/>
</dbReference>
<dbReference type="GO" id="GO:0000155">
    <property type="term" value="F:phosphorelay sensor kinase activity"/>
    <property type="evidence" value="ECO:0007669"/>
    <property type="project" value="InterPro"/>
</dbReference>
<keyword evidence="7 15" id="KW-0418">Kinase</keyword>
<dbReference type="SMART" id="SM00388">
    <property type="entry name" value="HisKA"/>
    <property type="match status" value="1"/>
</dbReference>
<evidence type="ECO:0000256" key="10">
    <source>
        <dbReference type="ARBA" id="ARBA00023136"/>
    </source>
</evidence>
<dbReference type="CDD" id="cd00082">
    <property type="entry name" value="HisKA"/>
    <property type="match status" value="1"/>
</dbReference>
<dbReference type="Gene3D" id="3.30.565.10">
    <property type="entry name" value="Histidine kinase-like ATPase, C-terminal domain"/>
    <property type="match status" value="1"/>
</dbReference>
<feature type="region of interest" description="Disordered" evidence="11">
    <location>
        <begin position="1"/>
        <end position="50"/>
    </location>
</feature>
<dbReference type="GO" id="GO:0005886">
    <property type="term" value="C:plasma membrane"/>
    <property type="evidence" value="ECO:0007669"/>
    <property type="project" value="TreeGrafter"/>
</dbReference>
<dbReference type="SUPFAM" id="SSF55874">
    <property type="entry name" value="ATPase domain of HSP90 chaperone/DNA topoisomerase II/histidine kinase"/>
    <property type="match status" value="1"/>
</dbReference>
<dbReference type="InterPro" id="IPR004358">
    <property type="entry name" value="Sig_transdc_His_kin-like_C"/>
</dbReference>
<evidence type="ECO:0000256" key="12">
    <source>
        <dbReference type="SAM" id="Phobius"/>
    </source>
</evidence>
<evidence type="ECO:0000256" key="8">
    <source>
        <dbReference type="ARBA" id="ARBA00022989"/>
    </source>
</evidence>
<evidence type="ECO:0000313" key="16">
    <source>
        <dbReference type="Proteomes" id="UP000243719"/>
    </source>
</evidence>
<gene>
    <name evidence="15" type="ORF">SAMN05216551_11869</name>
</gene>
<dbReference type="Proteomes" id="UP000243719">
    <property type="component" value="Unassembled WGS sequence"/>
</dbReference>
<dbReference type="SUPFAM" id="SSF47384">
    <property type="entry name" value="Homodimeric domain of signal transducing histidine kinase"/>
    <property type="match status" value="1"/>
</dbReference>
<evidence type="ECO:0000256" key="7">
    <source>
        <dbReference type="ARBA" id="ARBA00022777"/>
    </source>
</evidence>
<name>A0A1H2PW16_9BURK</name>
<proteinExistence type="predicted"/>
<evidence type="ECO:0000256" key="1">
    <source>
        <dbReference type="ARBA" id="ARBA00000085"/>
    </source>
</evidence>
<dbReference type="AlphaFoldDB" id="A0A1H2PW16"/>
<dbReference type="Pfam" id="PF02518">
    <property type="entry name" value="HATPase_c"/>
    <property type="match status" value="1"/>
</dbReference>
<accession>A0A1H2PW16</accession>
<keyword evidence="4" id="KW-0597">Phosphoprotein</keyword>
<evidence type="ECO:0000256" key="3">
    <source>
        <dbReference type="ARBA" id="ARBA00012438"/>
    </source>
</evidence>
<keyword evidence="5" id="KW-0808">Transferase</keyword>
<evidence type="ECO:0000256" key="5">
    <source>
        <dbReference type="ARBA" id="ARBA00022679"/>
    </source>
</evidence>
<dbReference type="Pfam" id="PF00512">
    <property type="entry name" value="HisKA"/>
    <property type="match status" value="1"/>
</dbReference>
<dbReference type="InterPro" id="IPR050428">
    <property type="entry name" value="TCS_sensor_his_kinase"/>
</dbReference>
<evidence type="ECO:0000259" key="14">
    <source>
        <dbReference type="PROSITE" id="PS50885"/>
    </source>
</evidence>
<evidence type="ECO:0000256" key="11">
    <source>
        <dbReference type="SAM" id="MobiDB-lite"/>
    </source>
</evidence>
<sequence>MHTANPDLRGSPKRAQSHDDAVEPSRTLHARGIGSAAPVPDLQAAGTRAGDARDAGSHSLFGEILDWLLAPLLLLWPLSIAVTYLIAKSIANTPFDNALEARARVLAHAVQRADSDTPLLLSPSTLEAIQGTENDRTLYRIGTTDGVTLAGDARLSAPTRVAILTGRADETFGGLSDASTAIGTAIERETATKSASASASASASRRTTARTPSPIRPAVQLQDVTIAGEEMRTATLSVEDSRTGERRWIQLAEPTRARASLANDIIKGVILPQFLILPLAIVLVWFGLSRGLAPLHALRGNLRGRRPDDLSQLSTEQAPHEIAPLLASFNDLLSRLEANNAAQKRFIAQAAHQMKTPLAGLRMQAELALSQSSPTEVHHSLSQIAASSEHAARLVTQLLSLARAEYRSAQAPERLDLVALVRMVVHEWVPPALAKSMDIGFEADETAVQIEGQAVLLGEMTGNLIDNAIRYTPAGGRITVSVHAVGGQALLQVEDTGPGIPVELRERVVERFYRILGHGGEGSGLGLAIVKEIAESHGGRLAIGGAADETMAGTRMQVTLPLYEPPSSLIDAA</sequence>
<feature type="transmembrane region" description="Helical" evidence="12">
    <location>
        <begin position="67"/>
        <end position="87"/>
    </location>
</feature>
<dbReference type="InterPro" id="IPR013727">
    <property type="entry name" value="2CSK_N"/>
</dbReference>
<dbReference type="PRINTS" id="PR00344">
    <property type="entry name" value="BCTRLSENSOR"/>
</dbReference>
<dbReference type="InterPro" id="IPR003594">
    <property type="entry name" value="HATPase_dom"/>
</dbReference>
<feature type="transmembrane region" description="Helical" evidence="12">
    <location>
        <begin position="265"/>
        <end position="288"/>
    </location>
</feature>
<keyword evidence="6 12" id="KW-0812">Transmembrane</keyword>
<dbReference type="EMBL" id="FNLO01000018">
    <property type="protein sequence ID" value="SDV51567.1"/>
    <property type="molecule type" value="Genomic_DNA"/>
</dbReference>
<dbReference type="PANTHER" id="PTHR45436:SF1">
    <property type="entry name" value="SENSOR PROTEIN QSEC"/>
    <property type="match status" value="1"/>
</dbReference>
<feature type="region of interest" description="Disordered" evidence="11">
    <location>
        <begin position="193"/>
        <end position="215"/>
    </location>
</feature>
<dbReference type="InterPro" id="IPR003661">
    <property type="entry name" value="HisK_dim/P_dom"/>
</dbReference>